<accession>A0A9X0AGG9</accession>
<name>A0A9X0AGG9_9HELO</name>
<evidence type="ECO:0000313" key="2">
    <source>
        <dbReference type="EMBL" id="KAJ8062347.1"/>
    </source>
</evidence>
<proteinExistence type="predicted"/>
<organism evidence="2 3">
    <name type="scientific">Sclerotinia nivalis</name>
    <dbReference type="NCBI Taxonomy" id="352851"/>
    <lineage>
        <taxon>Eukaryota</taxon>
        <taxon>Fungi</taxon>
        <taxon>Dikarya</taxon>
        <taxon>Ascomycota</taxon>
        <taxon>Pezizomycotina</taxon>
        <taxon>Leotiomycetes</taxon>
        <taxon>Helotiales</taxon>
        <taxon>Sclerotiniaceae</taxon>
        <taxon>Sclerotinia</taxon>
    </lineage>
</organism>
<reference evidence="2" key="1">
    <citation type="submission" date="2022-11" db="EMBL/GenBank/DDBJ databases">
        <title>Genome Resource of Sclerotinia nivalis Strain SnTB1, a Plant Pathogen Isolated from American Ginseng.</title>
        <authorList>
            <person name="Fan S."/>
        </authorList>
    </citation>
    <scope>NUCLEOTIDE SEQUENCE</scope>
    <source>
        <strain evidence="2">SnTB1</strain>
    </source>
</reference>
<dbReference type="AlphaFoldDB" id="A0A9X0AGG9"/>
<keyword evidence="3" id="KW-1185">Reference proteome</keyword>
<dbReference type="Proteomes" id="UP001152300">
    <property type="component" value="Unassembled WGS sequence"/>
</dbReference>
<comment type="caution">
    <text evidence="2">The sequence shown here is derived from an EMBL/GenBank/DDBJ whole genome shotgun (WGS) entry which is preliminary data.</text>
</comment>
<evidence type="ECO:0000313" key="3">
    <source>
        <dbReference type="Proteomes" id="UP001152300"/>
    </source>
</evidence>
<evidence type="ECO:0000256" key="1">
    <source>
        <dbReference type="SAM" id="MobiDB-lite"/>
    </source>
</evidence>
<gene>
    <name evidence="2" type="ORF">OCU04_008892</name>
</gene>
<dbReference type="EMBL" id="JAPEIS010000010">
    <property type="protein sequence ID" value="KAJ8062347.1"/>
    <property type="molecule type" value="Genomic_DNA"/>
</dbReference>
<feature type="compositionally biased region" description="Basic residues" evidence="1">
    <location>
        <begin position="1"/>
        <end position="15"/>
    </location>
</feature>
<protein>
    <submittedName>
        <fullName evidence="2">Uncharacterized protein</fullName>
    </submittedName>
</protein>
<feature type="compositionally biased region" description="Basic and acidic residues" evidence="1">
    <location>
        <begin position="37"/>
        <end position="51"/>
    </location>
</feature>
<feature type="region of interest" description="Disordered" evidence="1">
    <location>
        <begin position="1"/>
        <end position="61"/>
    </location>
</feature>
<sequence>MVGRRKKALHAKGTVHKNAQREAQEVQKAQKSRSARAGKEERRAKKLELRKKEKKSYTAQDWAEPAPDHLIAKLDLPKHSSKYQSYFEFAENKEKKKKLEFQVFKFATCLCHIDLWLGHQ</sequence>